<dbReference type="STRING" id="318479.A0A0N4UGA0"/>
<dbReference type="Pfam" id="PF03364">
    <property type="entry name" value="Polyketide_cyc"/>
    <property type="match status" value="1"/>
</dbReference>
<dbReference type="OrthoDB" id="292693at2759"/>
<reference evidence="8" key="1">
    <citation type="submission" date="2017-02" db="UniProtKB">
        <authorList>
            <consortium name="WormBaseParasite"/>
        </authorList>
    </citation>
    <scope>IDENTIFICATION</scope>
</reference>
<dbReference type="CDD" id="cd07813">
    <property type="entry name" value="COQ10p_like"/>
    <property type="match status" value="1"/>
</dbReference>
<evidence type="ECO:0000256" key="1">
    <source>
        <dbReference type="ARBA" id="ARBA00006885"/>
    </source>
</evidence>
<dbReference type="EMBL" id="UYYG01001186">
    <property type="protein sequence ID" value="VDN59644.1"/>
    <property type="molecule type" value="Genomic_DNA"/>
</dbReference>
<keyword evidence="7" id="KW-1185">Reference proteome</keyword>
<accession>A0A0N4UGA0</accession>
<dbReference type="InterPro" id="IPR005031">
    <property type="entry name" value="COQ10_START"/>
</dbReference>
<sequence>MNFSCISAGRRAILSLNSLLMVSSRFFLPGLSSKQKKYSEQRLVGYTQEQMFDIVANVAEYPQFVPWCREVNVQVHSKNLFFADIGIGFPPVQVTYRSKITTVKPRIVKSICVDNALFHNLDTIWRFEKGVANNHNSCIQFFTLVFEFRSALYSNLAHIFFDQVVCTMVIAFLKRAEAKYGPPSLDHFKTGTVLSKIN</sequence>
<dbReference type="Proteomes" id="UP000038040">
    <property type="component" value="Unplaced"/>
</dbReference>
<dbReference type="PANTHER" id="PTHR12901:SF10">
    <property type="entry name" value="COENZYME Q-BINDING PROTEIN COQ10, MITOCHONDRIAL"/>
    <property type="match status" value="1"/>
</dbReference>
<dbReference type="InterPro" id="IPR023393">
    <property type="entry name" value="START-like_dom_sf"/>
</dbReference>
<comment type="subunit">
    <text evidence="2">Interacts with coenzyme Q.</text>
</comment>
<evidence type="ECO:0000313" key="6">
    <source>
        <dbReference type="Proteomes" id="UP000038040"/>
    </source>
</evidence>
<organism evidence="6 8">
    <name type="scientific">Dracunculus medinensis</name>
    <name type="common">Guinea worm</name>
    <dbReference type="NCBI Taxonomy" id="318479"/>
    <lineage>
        <taxon>Eukaryota</taxon>
        <taxon>Metazoa</taxon>
        <taxon>Ecdysozoa</taxon>
        <taxon>Nematoda</taxon>
        <taxon>Chromadorea</taxon>
        <taxon>Rhabditida</taxon>
        <taxon>Spirurina</taxon>
        <taxon>Dracunculoidea</taxon>
        <taxon>Dracunculidae</taxon>
        <taxon>Dracunculus</taxon>
    </lineage>
</organism>
<dbReference type="Gene3D" id="3.30.530.20">
    <property type="match status" value="1"/>
</dbReference>
<evidence type="ECO:0000313" key="5">
    <source>
        <dbReference type="EMBL" id="VDN59644.1"/>
    </source>
</evidence>
<gene>
    <name evidence="5" type="ORF">DME_LOCUS9617</name>
</gene>
<dbReference type="WBParaSite" id="DME_0000650601-mRNA-1">
    <property type="protein sequence ID" value="DME_0000650601-mRNA-1"/>
    <property type="gene ID" value="DME_0000650601"/>
</dbReference>
<evidence type="ECO:0000256" key="3">
    <source>
        <dbReference type="ARBA" id="ARBA00024947"/>
    </source>
</evidence>
<evidence type="ECO:0000313" key="8">
    <source>
        <dbReference type="WBParaSite" id="DME_0000650601-mRNA-1"/>
    </source>
</evidence>
<evidence type="ECO:0000313" key="7">
    <source>
        <dbReference type="Proteomes" id="UP000274756"/>
    </source>
</evidence>
<dbReference type="GO" id="GO:0005739">
    <property type="term" value="C:mitochondrion"/>
    <property type="evidence" value="ECO:0007669"/>
    <property type="project" value="TreeGrafter"/>
</dbReference>
<feature type="domain" description="Coenzyme Q-binding protein COQ10 START" evidence="4">
    <location>
        <begin position="44"/>
        <end position="172"/>
    </location>
</feature>
<dbReference type="GO" id="GO:0048039">
    <property type="term" value="F:ubiquinone binding"/>
    <property type="evidence" value="ECO:0007669"/>
    <property type="project" value="InterPro"/>
</dbReference>
<evidence type="ECO:0000256" key="2">
    <source>
        <dbReference type="ARBA" id="ARBA00011814"/>
    </source>
</evidence>
<name>A0A0N4UGA0_DRAME</name>
<comment type="similarity">
    <text evidence="1">Belongs to the COQ10 family.</text>
</comment>
<dbReference type="SUPFAM" id="SSF55961">
    <property type="entry name" value="Bet v1-like"/>
    <property type="match status" value="1"/>
</dbReference>
<dbReference type="Proteomes" id="UP000274756">
    <property type="component" value="Unassembled WGS sequence"/>
</dbReference>
<comment type="function">
    <text evidence="3">Required for the function of coenzyme Q in the respiratory chain. May serve as a chaperone or may be involved in the transport of Q6 from its site of synthesis to the catalytic sites of the respiratory complexes.</text>
</comment>
<dbReference type="InterPro" id="IPR044996">
    <property type="entry name" value="COQ10-like"/>
</dbReference>
<proteinExistence type="inferred from homology"/>
<dbReference type="AlphaFoldDB" id="A0A0N4UGA0"/>
<reference evidence="5 7" key="2">
    <citation type="submission" date="2018-11" db="EMBL/GenBank/DDBJ databases">
        <authorList>
            <consortium name="Pathogen Informatics"/>
        </authorList>
    </citation>
    <scope>NUCLEOTIDE SEQUENCE [LARGE SCALE GENOMIC DNA]</scope>
</reference>
<dbReference type="GO" id="GO:0045333">
    <property type="term" value="P:cellular respiration"/>
    <property type="evidence" value="ECO:0007669"/>
    <property type="project" value="InterPro"/>
</dbReference>
<dbReference type="PANTHER" id="PTHR12901">
    <property type="entry name" value="SPERM PROTEIN HOMOLOG"/>
    <property type="match status" value="1"/>
</dbReference>
<evidence type="ECO:0000259" key="4">
    <source>
        <dbReference type="Pfam" id="PF03364"/>
    </source>
</evidence>
<protein>
    <submittedName>
        <fullName evidence="8">Polyketide_cyc domain-containing protein</fullName>
    </submittedName>
</protein>